<comment type="caution">
    <text evidence="1">The sequence shown here is derived from an EMBL/GenBank/DDBJ whole genome shotgun (WGS) entry which is preliminary data.</text>
</comment>
<accession>A0ABQ5AEB1</accession>
<proteinExistence type="predicted"/>
<name>A0ABQ5AEB1_9ASTR</name>
<keyword evidence="2" id="KW-1185">Reference proteome</keyword>
<evidence type="ECO:0000313" key="1">
    <source>
        <dbReference type="EMBL" id="GJT01011.1"/>
    </source>
</evidence>
<gene>
    <name evidence="1" type="ORF">Tco_0822180</name>
</gene>
<evidence type="ECO:0000313" key="2">
    <source>
        <dbReference type="Proteomes" id="UP001151760"/>
    </source>
</evidence>
<dbReference type="EMBL" id="BQNB010012239">
    <property type="protein sequence ID" value="GJT01011.1"/>
    <property type="molecule type" value="Genomic_DNA"/>
</dbReference>
<reference evidence="1" key="1">
    <citation type="journal article" date="2022" name="Int. J. Mol. Sci.">
        <title>Draft Genome of Tanacetum Coccineum: Genomic Comparison of Closely Related Tanacetum-Family Plants.</title>
        <authorList>
            <person name="Yamashiro T."/>
            <person name="Shiraishi A."/>
            <person name="Nakayama K."/>
            <person name="Satake H."/>
        </authorList>
    </citation>
    <scope>NUCLEOTIDE SEQUENCE</scope>
</reference>
<reference evidence="1" key="2">
    <citation type="submission" date="2022-01" db="EMBL/GenBank/DDBJ databases">
        <authorList>
            <person name="Yamashiro T."/>
            <person name="Shiraishi A."/>
            <person name="Satake H."/>
            <person name="Nakayama K."/>
        </authorList>
    </citation>
    <scope>NUCLEOTIDE SEQUENCE</scope>
</reference>
<dbReference type="Proteomes" id="UP001151760">
    <property type="component" value="Unassembled WGS sequence"/>
</dbReference>
<organism evidence="1 2">
    <name type="scientific">Tanacetum coccineum</name>
    <dbReference type="NCBI Taxonomy" id="301880"/>
    <lineage>
        <taxon>Eukaryota</taxon>
        <taxon>Viridiplantae</taxon>
        <taxon>Streptophyta</taxon>
        <taxon>Embryophyta</taxon>
        <taxon>Tracheophyta</taxon>
        <taxon>Spermatophyta</taxon>
        <taxon>Magnoliopsida</taxon>
        <taxon>eudicotyledons</taxon>
        <taxon>Gunneridae</taxon>
        <taxon>Pentapetalae</taxon>
        <taxon>asterids</taxon>
        <taxon>campanulids</taxon>
        <taxon>Asterales</taxon>
        <taxon>Asteraceae</taxon>
        <taxon>Asteroideae</taxon>
        <taxon>Anthemideae</taxon>
        <taxon>Anthemidinae</taxon>
        <taxon>Tanacetum</taxon>
    </lineage>
</organism>
<protein>
    <submittedName>
        <fullName evidence="1">Uncharacterized protein</fullName>
    </submittedName>
</protein>
<sequence length="182" mass="20742">MSFLFLVMNKVGSVDPLENPLDTRKLESSSYHALGACLSPYNTFLRQSFVKLFVKLFVGTFWKAKQSDQLEWVLWYAPWLSDQLEWICGMLHGLVINWSSSAIETSRNRVNVFFIYHSNDLTGFKGELHENIGVHEILFCYAFSVSLLLTPLCCDDIHDVTPRVSALAGCDRLVSEPMVIEN</sequence>